<evidence type="ECO:0000256" key="2">
    <source>
        <dbReference type="ARBA" id="ARBA00023125"/>
    </source>
</evidence>
<evidence type="ECO:0000313" key="8">
    <source>
        <dbReference type="EMBL" id="EEX70172.1"/>
    </source>
</evidence>
<dbReference type="CDD" id="cd04762">
    <property type="entry name" value="HTH_MerR-trunc"/>
    <property type="match status" value="1"/>
</dbReference>
<dbReference type="HOGENOM" id="CLU_082093_0_1_9"/>
<evidence type="ECO:0000256" key="3">
    <source>
        <dbReference type="ARBA" id="ARBA00023172"/>
    </source>
</evidence>
<dbReference type="PROSITE" id="PS00397">
    <property type="entry name" value="RECOMBINASES_1"/>
    <property type="match status" value="1"/>
</dbReference>
<proteinExistence type="predicted"/>
<dbReference type="GO" id="GO:0000150">
    <property type="term" value="F:DNA strand exchange activity"/>
    <property type="evidence" value="ECO:0007669"/>
    <property type="project" value="InterPro"/>
</dbReference>
<evidence type="ECO:0000256" key="4">
    <source>
        <dbReference type="PIRSR" id="PIRSR606118-50"/>
    </source>
</evidence>
<dbReference type="AlphaFoldDB" id="C9KIQ9"/>
<keyword evidence="2" id="KW-0238">DNA-binding</keyword>
<dbReference type="GO" id="GO:0015074">
    <property type="term" value="P:DNA integration"/>
    <property type="evidence" value="ECO:0007669"/>
    <property type="project" value="UniProtKB-KW"/>
</dbReference>
<name>C9KIQ9_9FIRM</name>
<dbReference type="GO" id="GO:0006355">
    <property type="term" value="P:regulation of DNA-templated transcription"/>
    <property type="evidence" value="ECO:0007669"/>
    <property type="project" value="InterPro"/>
</dbReference>
<dbReference type="eggNOG" id="COG2452">
    <property type="taxonomic scope" value="Bacteria"/>
</dbReference>
<feature type="domain" description="Resolvase/invertase-type recombinase catalytic" evidence="7">
    <location>
        <begin position="61"/>
        <end position="203"/>
    </location>
</feature>
<protein>
    <submittedName>
        <fullName evidence="8">Resolvase, N-terminal domain protein</fullName>
    </submittedName>
</protein>
<sequence>MNTYKPKDFAKMLGVTVRTLQKWDVAGKLKAFRTPTNRRFYTQEQLDVYMGNSTRVQNQKKVILYARVSTAKQRDDLKNQVSFLREFVNARGVIVDRVMTDIGSGLNLKRKQWNELIKMAEKGKVAEIYIAHKDRFVRFGFDWFERHLAEHGAKIIVVNNEDLSPEREMIQDLISIIRMFSIRIHGLGKYEGQLKGDETVAQILQDRTPSHRKPNG</sequence>
<dbReference type="PANTHER" id="PTHR36172">
    <property type="match status" value="1"/>
</dbReference>
<dbReference type="InterPro" id="IPR006119">
    <property type="entry name" value="Resolv_N"/>
</dbReference>
<keyword evidence="9" id="KW-1185">Reference proteome</keyword>
<dbReference type="GeneID" id="93480499"/>
<reference evidence="8" key="1">
    <citation type="submission" date="2009-09" db="EMBL/GenBank/DDBJ databases">
        <authorList>
            <person name="Weinstock G."/>
            <person name="Sodergren E."/>
            <person name="Clifton S."/>
            <person name="Fulton L."/>
            <person name="Fulton B."/>
            <person name="Courtney L."/>
            <person name="Fronick C."/>
            <person name="Harrison M."/>
            <person name="Strong C."/>
            <person name="Farmer C."/>
            <person name="Delahaunty K."/>
            <person name="Markovic C."/>
            <person name="Hall O."/>
            <person name="Minx P."/>
            <person name="Tomlinson C."/>
            <person name="Mitreva M."/>
            <person name="Nelson J."/>
            <person name="Hou S."/>
            <person name="Wollam A."/>
            <person name="Pepin K.H."/>
            <person name="Johnson M."/>
            <person name="Bhonagiri V."/>
            <person name="Nash W.E."/>
            <person name="Warren W."/>
            <person name="Chinwalla A."/>
            <person name="Mardis E.R."/>
            <person name="Wilson R.K."/>
        </authorList>
    </citation>
    <scope>NUCLEOTIDE SEQUENCE [LARGE SCALE GENOMIC DNA]</scope>
    <source>
        <strain evidence="8">DSM 20544</strain>
    </source>
</reference>
<accession>C9KIQ9</accession>
<dbReference type="InterPro" id="IPR000551">
    <property type="entry name" value="MerR-type_HTH_dom"/>
</dbReference>
<evidence type="ECO:0000259" key="6">
    <source>
        <dbReference type="PROSITE" id="PS50937"/>
    </source>
</evidence>
<keyword evidence="1" id="KW-0229">DNA integration</keyword>
<dbReference type="Pfam" id="PF00376">
    <property type="entry name" value="MerR"/>
    <property type="match status" value="1"/>
</dbReference>
<feature type="active site" description="O-(5'-phospho-DNA)-serine intermediate" evidence="4 5">
    <location>
        <position position="69"/>
    </location>
</feature>
<evidence type="ECO:0000256" key="5">
    <source>
        <dbReference type="PROSITE-ProRule" id="PRU10137"/>
    </source>
</evidence>
<dbReference type="Pfam" id="PF00239">
    <property type="entry name" value="Resolvase"/>
    <property type="match status" value="1"/>
</dbReference>
<dbReference type="InterPro" id="IPR009061">
    <property type="entry name" value="DNA-bd_dom_put_sf"/>
</dbReference>
<dbReference type="InterPro" id="IPR006118">
    <property type="entry name" value="Recombinase_CS"/>
</dbReference>
<dbReference type="SMART" id="SM00857">
    <property type="entry name" value="Resolvase"/>
    <property type="match status" value="1"/>
</dbReference>
<dbReference type="Gene3D" id="1.10.1660.10">
    <property type="match status" value="1"/>
</dbReference>
<dbReference type="SUPFAM" id="SSF46955">
    <property type="entry name" value="Putative DNA-binding domain"/>
    <property type="match status" value="1"/>
</dbReference>
<keyword evidence="3" id="KW-0233">DNA recombination</keyword>
<comment type="caution">
    <text evidence="8">The sequence shown here is derived from an EMBL/GenBank/DDBJ whole genome shotgun (WGS) entry which is preliminary data.</text>
</comment>
<organism evidence="8 9">
    <name type="scientific">Mitsuokella multacida DSM 20544</name>
    <dbReference type="NCBI Taxonomy" id="500635"/>
    <lineage>
        <taxon>Bacteria</taxon>
        <taxon>Bacillati</taxon>
        <taxon>Bacillota</taxon>
        <taxon>Negativicutes</taxon>
        <taxon>Selenomonadales</taxon>
        <taxon>Selenomonadaceae</taxon>
        <taxon>Mitsuokella</taxon>
    </lineage>
</organism>
<evidence type="ECO:0000256" key="1">
    <source>
        <dbReference type="ARBA" id="ARBA00022908"/>
    </source>
</evidence>
<dbReference type="NCBIfam" id="NF033518">
    <property type="entry name" value="transpos_IS607"/>
    <property type="match status" value="1"/>
</dbReference>
<dbReference type="EMBL" id="ABWK02000001">
    <property type="protein sequence ID" value="EEX70172.1"/>
    <property type="molecule type" value="Genomic_DNA"/>
</dbReference>
<dbReference type="InterPro" id="IPR036162">
    <property type="entry name" value="Resolvase-like_N_sf"/>
</dbReference>
<dbReference type="Proteomes" id="UP000003671">
    <property type="component" value="Unassembled WGS sequence"/>
</dbReference>
<dbReference type="InterPro" id="IPR048046">
    <property type="entry name" value="Transpos_IS607"/>
</dbReference>
<dbReference type="RefSeq" id="WP_005839279.1">
    <property type="nucleotide sequence ID" value="NZ_GG697141.2"/>
</dbReference>
<dbReference type="Gene3D" id="1.10.287.2170">
    <property type="match status" value="1"/>
</dbReference>
<dbReference type="PROSITE" id="PS51736">
    <property type="entry name" value="RECOMBINASES_3"/>
    <property type="match status" value="1"/>
</dbReference>
<evidence type="ECO:0000259" key="7">
    <source>
        <dbReference type="PROSITE" id="PS51736"/>
    </source>
</evidence>
<feature type="domain" description="HTH merR-type" evidence="6">
    <location>
        <begin position="3"/>
        <end position="47"/>
    </location>
</feature>
<dbReference type="SUPFAM" id="SSF53041">
    <property type="entry name" value="Resolvase-like"/>
    <property type="match status" value="1"/>
</dbReference>
<dbReference type="Gene3D" id="3.40.50.1390">
    <property type="entry name" value="Resolvase, N-terminal catalytic domain"/>
    <property type="match status" value="1"/>
</dbReference>
<evidence type="ECO:0000313" key="9">
    <source>
        <dbReference type="Proteomes" id="UP000003671"/>
    </source>
</evidence>
<gene>
    <name evidence="8" type="ORF">MITSMUL_03310</name>
</gene>
<dbReference type="FunFam" id="3.40.50.1390:FF:000002">
    <property type="entry name" value="ORF1 in transposon ISC1904"/>
    <property type="match status" value="1"/>
</dbReference>
<dbReference type="STRING" id="500635.MITSMUL_03310"/>
<dbReference type="GO" id="GO:0003677">
    <property type="term" value="F:DNA binding"/>
    <property type="evidence" value="ECO:0007669"/>
    <property type="project" value="UniProtKB-KW"/>
</dbReference>
<dbReference type="PANTHER" id="PTHR36172:SF1">
    <property type="entry name" value="RESOLVASE-RELATED"/>
    <property type="match status" value="1"/>
</dbReference>
<dbReference type="PROSITE" id="PS50937">
    <property type="entry name" value="HTH_MERR_2"/>
    <property type="match status" value="1"/>
</dbReference>
<dbReference type="InterPro" id="IPR051491">
    <property type="entry name" value="Recombinase/Transposase-rel"/>
</dbReference>